<dbReference type="EMBL" id="BGPR01000004">
    <property type="protein sequence ID" value="GBL74145.1"/>
    <property type="molecule type" value="Genomic_DNA"/>
</dbReference>
<dbReference type="Proteomes" id="UP000499080">
    <property type="component" value="Unassembled WGS sequence"/>
</dbReference>
<evidence type="ECO:0000313" key="2">
    <source>
        <dbReference type="Proteomes" id="UP000499080"/>
    </source>
</evidence>
<name>A0A4Y2A445_ARAVE</name>
<dbReference type="AlphaFoldDB" id="A0A4Y2A445"/>
<organism evidence="1 2">
    <name type="scientific">Araneus ventricosus</name>
    <name type="common">Orbweaver spider</name>
    <name type="synonym">Epeira ventricosa</name>
    <dbReference type="NCBI Taxonomy" id="182803"/>
    <lineage>
        <taxon>Eukaryota</taxon>
        <taxon>Metazoa</taxon>
        <taxon>Ecdysozoa</taxon>
        <taxon>Arthropoda</taxon>
        <taxon>Chelicerata</taxon>
        <taxon>Arachnida</taxon>
        <taxon>Araneae</taxon>
        <taxon>Araneomorphae</taxon>
        <taxon>Entelegynae</taxon>
        <taxon>Araneoidea</taxon>
        <taxon>Araneidae</taxon>
        <taxon>Araneus</taxon>
    </lineage>
</organism>
<gene>
    <name evidence="1" type="ORF">AVEN_231034_1</name>
</gene>
<sequence>MSLHGLSDVETKKGSMKAFHPFQSSLPCPILWTLNSMGESVDVDYGHLPGAWWWLLIAVKICSGVPSCMKHMFCCTVVDTSCISNFAIFTV</sequence>
<keyword evidence="2" id="KW-1185">Reference proteome</keyword>
<comment type="caution">
    <text evidence="1">The sequence shown here is derived from an EMBL/GenBank/DDBJ whole genome shotgun (WGS) entry which is preliminary data.</text>
</comment>
<proteinExistence type="predicted"/>
<protein>
    <submittedName>
        <fullName evidence="1">Uncharacterized protein</fullName>
    </submittedName>
</protein>
<reference evidence="1 2" key="1">
    <citation type="journal article" date="2019" name="Sci. Rep.">
        <title>Orb-weaving spider Araneus ventricosus genome elucidates the spidroin gene catalogue.</title>
        <authorList>
            <person name="Kono N."/>
            <person name="Nakamura H."/>
            <person name="Ohtoshi R."/>
            <person name="Moran D.A.P."/>
            <person name="Shinohara A."/>
            <person name="Yoshida Y."/>
            <person name="Fujiwara M."/>
            <person name="Mori M."/>
            <person name="Tomita M."/>
            <person name="Arakawa K."/>
        </authorList>
    </citation>
    <scope>NUCLEOTIDE SEQUENCE [LARGE SCALE GENOMIC DNA]</scope>
</reference>
<accession>A0A4Y2A445</accession>
<evidence type="ECO:0000313" key="1">
    <source>
        <dbReference type="EMBL" id="GBL74145.1"/>
    </source>
</evidence>